<evidence type="ECO:0000256" key="3">
    <source>
        <dbReference type="ARBA" id="ARBA00022448"/>
    </source>
</evidence>
<evidence type="ECO:0000256" key="8">
    <source>
        <dbReference type="SAM" id="MobiDB-lite"/>
    </source>
</evidence>
<dbReference type="GO" id="GO:0043162">
    <property type="term" value="P:ubiquitin-dependent protein catabolic process via the multivesicular body sorting pathway"/>
    <property type="evidence" value="ECO:0007669"/>
    <property type="project" value="TreeGrafter"/>
</dbReference>
<organism evidence="10 11">
    <name type="scientific">Spirodela intermedia</name>
    <name type="common">Intermediate duckweed</name>
    <dbReference type="NCBI Taxonomy" id="51605"/>
    <lineage>
        <taxon>Eukaryota</taxon>
        <taxon>Viridiplantae</taxon>
        <taxon>Streptophyta</taxon>
        <taxon>Embryophyta</taxon>
        <taxon>Tracheophyta</taxon>
        <taxon>Spermatophyta</taxon>
        <taxon>Magnoliopsida</taxon>
        <taxon>Liliopsida</taxon>
        <taxon>Araceae</taxon>
        <taxon>Lemnoideae</taxon>
        <taxon>Spirodela</taxon>
    </lineage>
</organism>
<comment type="subcellular location">
    <subcellularLocation>
        <location evidence="1">Endosome</location>
    </subcellularLocation>
</comment>
<keyword evidence="11" id="KW-1185">Reference proteome</keyword>
<evidence type="ECO:0000256" key="2">
    <source>
        <dbReference type="ARBA" id="ARBA00007617"/>
    </source>
</evidence>
<keyword evidence="3 6" id="KW-0813">Transport</keyword>
<evidence type="ECO:0000256" key="7">
    <source>
        <dbReference type="SAM" id="Coils"/>
    </source>
</evidence>
<feature type="coiled-coil region" evidence="7">
    <location>
        <begin position="198"/>
        <end position="252"/>
    </location>
</feature>
<evidence type="ECO:0000313" key="11">
    <source>
        <dbReference type="Proteomes" id="UP000663760"/>
    </source>
</evidence>
<feature type="region of interest" description="Disordered" evidence="8">
    <location>
        <begin position="19"/>
        <end position="40"/>
    </location>
</feature>
<feature type="region of interest" description="Disordered" evidence="8">
    <location>
        <begin position="72"/>
        <end position="126"/>
    </location>
</feature>
<dbReference type="EMBL" id="LR746273">
    <property type="protein sequence ID" value="CAA7403366.1"/>
    <property type="molecule type" value="Genomic_DNA"/>
</dbReference>
<dbReference type="Gene3D" id="1.10.287.660">
    <property type="entry name" value="Helix hairpin bin"/>
    <property type="match status" value="1"/>
</dbReference>
<feature type="domain" description="VPS37 C-terminal" evidence="9">
    <location>
        <begin position="209"/>
        <end position="289"/>
    </location>
</feature>
<dbReference type="PROSITE" id="PS51314">
    <property type="entry name" value="VPS37_C"/>
    <property type="match status" value="1"/>
</dbReference>
<dbReference type="GO" id="GO:0006623">
    <property type="term" value="P:protein targeting to vacuole"/>
    <property type="evidence" value="ECO:0007669"/>
    <property type="project" value="TreeGrafter"/>
</dbReference>
<dbReference type="InterPro" id="IPR029012">
    <property type="entry name" value="Helix_hairpin_bin_sf"/>
</dbReference>
<keyword evidence="7" id="KW-0175">Coiled coil</keyword>
<evidence type="ECO:0000256" key="4">
    <source>
        <dbReference type="ARBA" id="ARBA00022753"/>
    </source>
</evidence>
<protein>
    <recommendedName>
        <fullName evidence="9">VPS37 C-terminal domain-containing protein</fullName>
    </recommendedName>
</protein>
<comment type="similarity">
    <text evidence="2">Belongs to the VPS37 family.</text>
</comment>
<evidence type="ECO:0000259" key="9">
    <source>
        <dbReference type="PROSITE" id="PS51314"/>
    </source>
</evidence>
<dbReference type="GO" id="GO:0006612">
    <property type="term" value="P:protein targeting to membrane"/>
    <property type="evidence" value="ECO:0007669"/>
    <property type="project" value="TreeGrafter"/>
</dbReference>
<dbReference type="GO" id="GO:0000813">
    <property type="term" value="C:ESCRT I complex"/>
    <property type="evidence" value="ECO:0007669"/>
    <property type="project" value="TreeGrafter"/>
</dbReference>
<dbReference type="OrthoDB" id="10260857at2759"/>
<dbReference type="PANTHER" id="PTHR13678">
    <property type="entry name" value="VACUOLAR PROTEIN SORTING-ASSOCIATED PROTEIN 37"/>
    <property type="match status" value="1"/>
</dbReference>
<dbReference type="PANTHER" id="PTHR13678:SF2">
    <property type="entry name" value="VACUOLAR PROTEIN SORTING-ASSOCIATED PROTEIN 37A"/>
    <property type="match status" value="1"/>
</dbReference>
<keyword evidence="5 6" id="KW-0653">Protein transport</keyword>
<dbReference type="InterPro" id="IPR037202">
    <property type="entry name" value="ESCRT_assembly_dom"/>
</dbReference>
<evidence type="ECO:0000256" key="6">
    <source>
        <dbReference type="PROSITE-ProRule" id="PRU00646"/>
    </source>
</evidence>
<evidence type="ECO:0000313" key="10">
    <source>
        <dbReference type="EMBL" id="CAA7403366.1"/>
    </source>
</evidence>
<sequence>MILERAEEELHQLRGYPEQLEIQQPPLAGDLQPPLLPRRRRAARDRRYRALLRRRCVVPLAAATAAAALLRRRQRNQSKDAGSTRPWFTSKATDSSSSSGGSSNGRRRSSERLQAAQIQSPPVDSGGILARLKNMKQVVDQLRKLLADNDAYYSFFLSLDQVKNQINLHAELQEAAVQLARDNSGKEPLITELNSQCQNIRDTELAEAEEKLGELEKQMEETLKLYSPDSLLLNLENAMHEGEEESKGLKKQFLEQEMDLSAFVQSYKEMRTLYHRRALLHLAAKTSAI</sequence>
<dbReference type="AlphaFoldDB" id="A0A7I8L1A5"/>
<dbReference type="SUPFAM" id="SSF140111">
    <property type="entry name" value="Endosomal sorting complex assembly domain"/>
    <property type="match status" value="1"/>
</dbReference>
<dbReference type="Pfam" id="PF07200">
    <property type="entry name" value="Mod_r"/>
    <property type="match status" value="1"/>
</dbReference>
<reference evidence="10" key="1">
    <citation type="submission" date="2020-02" db="EMBL/GenBank/DDBJ databases">
        <authorList>
            <person name="Scholz U."/>
            <person name="Mascher M."/>
            <person name="Fiebig A."/>
        </authorList>
    </citation>
    <scope>NUCLEOTIDE SEQUENCE</scope>
</reference>
<name>A0A7I8L1A5_SPIIN</name>
<evidence type="ECO:0000256" key="1">
    <source>
        <dbReference type="ARBA" id="ARBA00004177"/>
    </source>
</evidence>
<proteinExistence type="inferred from homology"/>
<gene>
    <name evidence="10" type="ORF">SI8410_10014044</name>
</gene>
<accession>A0A7I8L1A5</accession>
<dbReference type="InterPro" id="IPR009851">
    <property type="entry name" value="Mod_r"/>
</dbReference>
<keyword evidence="4" id="KW-0967">Endosome</keyword>
<dbReference type="Proteomes" id="UP000663760">
    <property type="component" value="Chromosome 10"/>
</dbReference>
<evidence type="ECO:0000256" key="5">
    <source>
        <dbReference type="ARBA" id="ARBA00022927"/>
    </source>
</evidence>